<proteinExistence type="predicted"/>
<evidence type="ECO:0000256" key="9">
    <source>
        <dbReference type="ARBA" id="ARBA00023136"/>
    </source>
</evidence>
<evidence type="ECO:0000256" key="4">
    <source>
        <dbReference type="ARBA" id="ARBA00022511"/>
    </source>
</evidence>
<keyword evidence="13" id="KW-0449">Lipoprotein</keyword>
<reference evidence="15" key="1">
    <citation type="journal article" date="2013" name="Science">
        <title>Genomic diversity and evolution of the head crest in the rock pigeon.</title>
        <authorList>
            <person name="Shapiro M.D."/>
            <person name="Kronenberg Z."/>
            <person name="Li C."/>
            <person name="Domyan E.T."/>
            <person name="Pan H."/>
            <person name="Campbell M."/>
            <person name="Tan H."/>
            <person name="Huff C.D."/>
            <person name="Hu H."/>
            <person name="Vickrey A.I."/>
            <person name="Nielsen S.C."/>
            <person name="Stringham S.A."/>
            <person name="Hu H."/>
            <person name="Willerslev E."/>
            <person name="Gilbert M.T."/>
            <person name="Yandell M."/>
            <person name="Zhang G."/>
            <person name="Wang J."/>
        </authorList>
    </citation>
    <scope>NUCLEOTIDE SEQUENCE [LARGE SCALE GENOMIC DNA]</scope>
    <source>
        <tissue evidence="15">Blood</tissue>
    </source>
</reference>
<keyword evidence="11" id="KW-1015">Disulfide bond</keyword>
<evidence type="ECO:0000256" key="1">
    <source>
        <dbReference type="ARBA" id="ARBA00004402"/>
    </source>
</evidence>
<keyword evidence="12" id="KW-0325">Glycoprotein</keyword>
<keyword evidence="7" id="KW-1043">Host membrane</keyword>
<evidence type="ECO:0000256" key="14">
    <source>
        <dbReference type="SAM" id="Phobius"/>
    </source>
</evidence>
<dbReference type="InterPro" id="IPR018154">
    <property type="entry name" value="TLV/ENV_coat_polyprotein"/>
</dbReference>
<evidence type="ECO:0000256" key="7">
    <source>
        <dbReference type="ARBA" id="ARBA00022870"/>
    </source>
</evidence>
<keyword evidence="10" id="KW-0564">Palmitate</keyword>
<evidence type="ECO:0000256" key="8">
    <source>
        <dbReference type="ARBA" id="ARBA00022989"/>
    </source>
</evidence>
<keyword evidence="8 14" id="KW-1133">Transmembrane helix</keyword>
<name>R7VW34_COLLI</name>
<evidence type="ECO:0000256" key="11">
    <source>
        <dbReference type="ARBA" id="ARBA00023157"/>
    </source>
</evidence>
<keyword evidence="15" id="KW-0261">Viral envelope protein</keyword>
<accession>R7VW34</accession>
<keyword evidence="5" id="KW-0945">Host-virus interaction</keyword>
<organism evidence="15">
    <name type="scientific">Columba livia</name>
    <name type="common">Rock dove</name>
    <dbReference type="NCBI Taxonomy" id="8932"/>
    <lineage>
        <taxon>Eukaryota</taxon>
        <taxon>Metazoa</taxon>
        <taxon>Chordata</taxon>
        <taxon>Craniata</taxon>
        <taxon>Vertebrata</taxon>
        <taxon>Euteleostomi</taxon>
        <taxon>Archelosauria</taxon>
        <taxon>Archosauria</taxon>
        <taxon>Dinosauria</taxon>
        <taxon>Saurischia</taxon>
        <taxon>Theropoda</taxon>
        <taxon>Coelurosauria</taxon>
        <taxon>Aves</taxon>
        <taxon>Neognathae</taxon>
        <taxon>Neoaves</taxon>
        <taxon>Columbimorphae</taxon>
        <taxon>Columbiformes</taxon>
        <taxon>Columbidae</taxon>
        <taxon>Columba</taxon>
    </lineage>
</organism>
<keyword evidence="6 14" id="KW-0812">Transmembrane</keyword>
<evidence type="ECO:0000256" key="5">
    <source>
        <dbReference type="ARBA" id="ARBA00022581"/>
    </source>
</evidence>
<protein>
    <submittedName>
        <fullName evidence="15">Envelope glycoprotein gp95</fullName>
    </submittedName>
</protein>
<dbReference type="PANTHER" id="PTHR10424:SF81">
    <property type="entry name" value="ERVV2 PROTEIN"/>
    <property type="match status" value="1"/>
</dbReference>
<evidence type="ECO:0000256" key="10">
    <source>
        <dbReference type="ARBA" id="ARBA00023139"/>
    </source>
</evidence>
<dbReference type="PANTHER" id="PTHR10424">
    <property type="entry name" value="VIRAL ENVELOPE PROTEIN"/>
    <property type="match status" value="1"/>
</dbReference>
<keyword evidence="9 14" id="KW-0472">Membrane</keyword>
<keyword evidence="4" id="KW-1032">Host cell membrane</keyword>
<evidence type="ECO:0000256" key="6">
    <source>
        <dbReference type="ARBA" id="ARBA00022692"/>
    </source>
</evidence>
<keyword evidence="15" id="KW-0946">Virion</keyword>
<evidence type="ECO:0000256" key="12">
    <source>
        <dbReference type="ARBA" id="ARBA00023180"/>
    </source>
</evidence>
<dbReference type="Pfam" id="PF00429">
    <property type="entry name" value="TLV_coat"/>
    <property type="match status" value="1"/>
</dbReference>
<gene>
    <name evidence="15" type="ORF">A306_00314</name>
</gene>
<evidence type="ECO:0000256" key="13">
    <source>
        <dbReference type="ARBA" id="ARBA00023288"/>
    </source>
</evidence>
<evidence type="ECO:0000256" key="3">
    <source>
        <dbReference type="ARBA" id="ARBA00004563"/>
    </source>
</evidence>
<feature type="transmembrane region" description="Helical" evidence="14">
    <location>
        <begin position="143"/>
        <end position="162"/>
    </location>
</feature>
<evidence type="ECO:0000313" key="15">
    <source>
        <dbReference type="EMBL" id="EMC90532.1"/>
    </source>
</evidence>
<dbReference type="SUPFAM" id="SSF58069">
    <property type="entry name" value="Virus ectodomain"/>
    <property type="match status" value="1"/>
</dbReference>
<dbReference type="AlphaFoldDB" id="R7VW34"/>
<dbReference type="EMBL" id="KB376257">
    <property type="protein sequence ID" value="EMC90532.1"/>
    <property type="molecule type" value="Genomic_DNA"/>
</dbReference>
<sequence>NCDDNVKVWSFSQRVVTSLLTPGAATGKALATLDKLGCWLAEQTNATSNALSGLLLDVDSVCHATLQNRAAIDFLLLAQGHCCEDFEGMCCMNLSDHSESIHASIQQLKAGVSKLQRNDSWDWLDKLFEGWGLSGWLRSLVKIVLYVWAVFIFLLLFLPCLLQ</sequence>
<feature type="non-terminal residue" evidence="15">
    <location>
        <position position="1"/>
    </location>
</feature>
<dbReference type="Gene3D" id="1.10.287.210">
    <property type="match status" value="1"/>
</dbReference>
<evidence type="ECO:0000256" key="2">
    <source>
        <dbReference type="ARBA" id="ARBA00004531"/>
    </source>
</evidence>
<comment type="subcellular location">
    <subcellularLocation>
        <location evidence="1">Host cell membrane</location>
        <topology evidence="1">Single-pass type I membrane protein</topology>
    </subcellularLocation>
    <subcellularLocation>
        <location evidence="2">Host endomembrane system</location>
        <topology evidence="2">Peripheral membrane protein</topology>
    </subcellularLocation>
    <subcellularLocation>
        <location evidence="3">Virion membrane</location>
        <topology evidence="3">Single-pass type I membrane protein</topology>
    </subcellularLocation>
</comment>